<protein>
    <submittedName>
        <fullName evidence="1">Uncharacterized protein</fullName>
    </submittedName>
</protein>
<comment type="caution">
    <text evidence="1">The sequence shown here is derived from an EMBL/GenBank/DDBJ whole genome shotgun (WGS) entry which is preliminary data.</text>
</comment>
<dbReference type="EMBL" id="CM020618">
    <property type="protein sequence ID" value="KAK1859255.1"/>
    <property type="molecule type" value="Genomic_DNA"/>
</dbReference>
<sequence length="414" mass="41256">MTTSQPGAPVEGPPPEAPPRPPRHTPPVVVDAAAAAPVAAATSADGAPGATDPPGVPAGGAGAGGLPPGGAPPPSAAELAATPAVLAAVATTPPPTDAEVATFLTPATLTRYLRARDGSVAAAAAALSATLVWRRGATPGAAPCAGCVARPSAHSFVPLGVCRAGRPVVYSSFVGVTDKSGDGNEAHLAWALEELLGASDTRTYVWVMDFAGFGRADLSPAVGRRSLSLFAAHYPERLSAAIVVDAPPLFSALYRLLRPFIDPVTAAKLTMVRTAGGGAAAMWDRLFPEPLADRITAEVADSRARAAATAAAADGTRKGAGARGAHARTASDVQGGGARRDGEAAHGHGGAGPRGRGATAVACSGLPLCSAPQPPPPPGRVYILLPVASGWRGGSHRTARAAPPPPFLYPFVTV</sequence>
<accession>A0ACC3BMX4</accession>
<evidence type="ECO:0000313" key="2">
    <source>
        <dbReference type="Proteomes" id="UP000798662"/>
    </source>
</evidence>
<reference evidence="1" key="1">
    <citation type="submission" date="2019-11" db="EMBL/GenBank/DDBJ databases">
        <title>Nori genome reveals adaptations in red seaweeds to the harsh intertidal environment.</title>
        <authorList>
            <person name="Wang D."/>
            <person name="Mao Y."/>
        </authorList>
    </citation>
    <scope>NUCLEOTIDE SEQUENCE</scope>
    <source>
        <tissue evidence="1">Gametophyte</tissue>
    </source>
</reference>
<name>A0ACC3BMX4_PYRYE</name>
<keyword evidence="2" id="KW-1185">Reference proteome</keyword>
<dbReference type="Proteomes" id="UP000798662">
    <property type="component" value="Chromosome 1"/>
</dbReference>
<organism evidence="1 2">
    <name type="scientific">Pyropia yezoensis</name>
    <name type="common">Susabi-nori</name>
    <name type="synonym">Porphyra yezoensis</name>
    <dbReference type="NCBI Taxonomy" id="2788"/>
    <lineage>
        <taxon>Eukaryota</taxon>
        <taxon>Rhodophyta</taxon>
        <taxon>Bangiophyceae</taxon>
        <taxon>Bangiales</taxon>
        <taxon>Bangiaceae</taxon>
        <taxon>Pyropia</taxon>
    </lineage>
</organism>
<proteinExistence type="predicted"/>
<gene>
    <name evidence="1" type="ORF">I4F81_001852</name>
</gene>
<evidence type="ECO:0000313" key="1">
    <source>
        <dbReference type="EMBL" id="KAK1859255.1"/>
    </source>
</evidence>